<dbReference type="STRING" id="27835.A0A0N4YQ07"/>
<proteinExistence type="predicted"/>
<accession>A0A0N4YQ07</accession>
<keyword evidence="2" id="KW-1185">Reference proteome</keyword>
<name>A0A0N4YQ07_NIPBR</name>
<sequence>MDPDGISTTRTVSKNMRERELRNAIASQPQLSPKVTFSFLRIIVNDDEKTVVSENLINAMKDITSTDVVLACTPQRVGRYLRSLSAGAIDGPRSLHGLTTVYAAAGLRAQWCGKVGKSILLGEIFGFSPLSRYRSRYRGHAPLRPLV</sequence>
<evidence type="ECO:0000313" key="3">
    <source>
        <dbReference type="WBParaSite" id="NBR_0001932801-mRNA-1"/>
    </source>
</evidence>
<dbReference type="WBParaSite" id="NBR_0001932801-mRNA-1">
    <property type="protein sequence ID" value="NBR_0001932801-mRNA-1"/>
    <property type="gene ID" value="NBR_0001932801"/>
</dbReference>
<protein>
    <submittedName>
        <fullName evidence="3">NAD_binding_2 domain-containing protein</fullName>
    </submittedName>
</protein>
<evidence type="ECO:0000313" key="1">
    <source>
        <dbReference type="EMBL" id="VDL83061.1"/>
    </source>
</evidence>
<gene>
    <name evidence="1" type="ORF">NBR_LOCUS19329</name>
</gene>
<dbReference type="EMBL" id="UYSL01024086">
    <property type="protein sequence ID" value="VDL83061.1"/>
    <property type="molecule type" value="Genomic_DNA"/>
</dbReference>
<reference evidence="1 2" key="2">
    <citation type="submission" date="2018-11" db="EMBL/GenBank/DDBJ databases">
        <authorList>
            <consortium name="Pathogen Informatics"/>
        </authorList>
    </citation>
    <scope>NUCLEOTIDE SEQUENCE [LARGE SCALE GENOMIC DNA]</scope>
</reference>
<dbReference type="Proteomes" id="UP000271162">
    <property type="component" value="Unassembled WGS sequence"/>
</dbReference>
<organism evidence="3">
    <name type="scientific">Nippostrongylus brasiliensis</name>
    <name type="common">Rat hookworm</name>
    <dbReference type="NCBI Taxonomy" id="27835"/>
    <lineage>
        <taxon>Eukaryota</taxon>
        <taxon>Metazoa</taxon>
        <taxon>Ecdysozoa</taxon>
        <taxon>Nematoda</taxon>
        <taxon>Chromadorea</taxon>
        <taxon>Rhabditida</taxon>
        <taxon>Rhabditina</taxon>
        <taxon>Rhabditomorpha</taxon>
        <taxon>Strongyloidea</taxon>
        <taxon>Heligmosomidae</taxon>
        <taxon>Nippostrongylus</taxon>
    </lineage>
</organism>
<evidence type="ECO:0000313" key="2">
    <source>
        <dbReference type="Proteomes" id="UP000271162"/>
    </source>
</evidence>
<reference evidence="3" key="1">
    <citation type="submission" date="2017-02" db="UniProtKB">
        <authorList>
            <consortium name="WormBaseParasite"/>
        </authorList>
    </citation>
    <scope>IDENTIFICATION</scope>
</reference>
<dbReference type="AlphaFoldDB" id="A0A0N4YQ07"/>